<dbReference type="GO" id="GO:0032259">
    <property type="term" value="P:methylation"/>
    <property type="evidence" value="ECO:0007669"/>
    <property type="project" value="UniProtKB-KW"/>
</dbReference>
<name>A0ABR3BGD2_PHYBL</name>
<evidence type="ECO:0000259" key="2">
    <source>
        <dbReference type="Pfam" id="PF13649"/>
    </source>
</evidence>
<dbReference type="Gene3D" id="3.40.50.150">
    <property type="entry name" value="Vaccinia Virus protein VP39"/>
    <property type="match status" value="1"/>
</dbReference>
<dbReference type="GO" id="GO:0008168">
    <property type="term" value="F:methyltransferase activity"/>
    <property type="evidence" value="ECO:0007669"/>
    <property type="project" value="UniProtKB-KW"/>
</dbReference>
<dbReference type="Pfam" id="PF13649">
    <property type="entry name" value="Methyltransf_25"/>
    <property type="match status" value="1"/>
</dbReference>
<proteinExistence type="predicted"/>
<evidence type="ECO:0000256" key="1">
    <source>
        <dbReference type="SAM" id="MobiDB-lite"/>
    </source>
</evidence>
<dbReference type="CDD" id="cd02440">
    <property type="entry name" value="AdoMet_MTases"/>
    <property type="match status" value="1"/>
</dbReference>
<evidence type="ECO:0000313" key="4">
    <source>
        <dbReference type="Proteomes" id="UP001448207"/>
    </source>
</evidence>
<feature type="region of interest" description="Disordered" evidence="1">
    <location>
        <begin position="1"/>
        <end position="22"/>
    </location>
</feature>
<keyword evidence="3" id="KW-0808">Transferase</keyword>
<sequence length="294" mass="33517">MPFRPKDTFKSNADSESTKERKRIHHNVQASSYWLPNDDIEQDRLNEMYFALKHLYSGQLLPKVKEILDFNSNLKVLDLGCATGAWILETSVEYPNCDYYGVDISSNFPALSPNNTHFMLHNVIDGLPFVDSYFDYVRLGHWTSNLKEVEWPPFLKEVYRVMKPGALMLNLEIDTMNHTLDATGSLTALYMVNKINKMYPDLVSVLPGLLKNAGFTTILTDKRSVNFGQDDHNNIRFVSLATNIIQKLGYLIGPALGMSAEEYIASTPKLIQKAKDNHAEWTYVAFLSQKPKKK</sequence>
<evidence type="ECO:0000313" key="3">
    <source>
        <dbReference type="EMBL" id="KAL0097914.1"/>
    </source>
</evidence>
<comment type="caution">
    <text evidence="3">The sequence shown here is derived from an EMBL/GenBank/DDBJ whole genome shotgun (WGS) entry which is preliminary data.</text>
</comment>
<organism evidence="3 4">
    <name type="scientific">Phycomyces blakesleeanus</name>
    <dbReference type="NCBI Taxonomy" id="4837"/>
    <lineage>
        <taxon>Eukaryota</taxon>
        <taxon>Fungi</taxon>
        <taxon>Fungi incertae sedis</taxon>
        <taxon>Mucoromycota</taxon>
        <taxon>Mucoromycotina</taxon>
        <taxon>Mucoromycetes</taxon>
        <taxon>Mucorales</taxon>
        <taxon>Phycomycetaceae</taxon>
        <taxon>Phycomyces</taxon>
    </lineage>
</organism>
<dbReference type="PANTHER" id="PTHR43591">
    <property type="entry name" value="METHYLTRANSFERASE"/>
    <property type="match status" value="1"/>
</dbReference>
<dbReference type="InterPro" id="IPR041698">
    <property type="entry name" value="Methyltransf_25"/>
</dbReference>
<dbReference type="SUPFAM" id="SSF53335">
    <property type="entry name" value="S-adenosyl-L-methionine-dependent methyltransferases"/>
    <property type="match status" value="1"/>
</dbReference>
<gene>
    <name evidence="3" type="ORF">J3Q64DRAFT_1671416</name>
</gene>
<accession>A0ABR3BGD2</accession>
<keyword evidence="3" id="KW-0489">Methyltransferase</keyword>
<dbReference type="EMBL" id="JBCLYO010000001">
    <property type="protein sequence ID" value="KAL0097914.1"/>
    <property type="molecule type" value="Genomic_DNA"/>
</dbReference>
<dbReference type="PANTHER" id="PTHR43591:SF24">
    <property type="entry name" value="2-METHOXY-6-POLYPRENYL-1,4-BENZOQUINOL METHYLASE, MITOCHONDRIAL"/>
    <property type="match status" value="1"/>
</dbReference>
<dbReference type="Proteomes" id="UP001448207">
    <property type="component" value="Unassembled WGS sequence"/>
</dbReference>
<protein>
    <submittedName>
        <fullName evidence="3">S-adenosyl-L-methionine-dependent methyltransferase</fullName>
    </submittedName>
</protein>
<reference evidence="3 4" key="1">
    <citation type="submission" date="2024-04" db="EMBL/GenBank/DDBJ databases">
        <title>Symmetric and asymmetric DNA N6-adenine methylation regulates different biological responses in Mucorales.</title>
        <authorList>
            <consortium name="Lawrence Berkeley National Laboratory"/>
            <person name="Lax C."/>
            <person name="Mondo S.J."/>
            <person name="Osorio-Concepcion M."/>
            <person name="Muszewska A."/>
            <person name="Corrochano-Luque M."/>
            <person name="Gutierrez G."/>
            <person name="Riley R."/>
            <person name="Lipzen A."/>
            <person name="Guo J."/>
            <person name="Hundley H."/>
            <person name="Amirebrahimi M."/>
            <person name="Ng V."/>
            <person name="Lorenzo-Gutierrez D."/>
            <person name="Binder U."/>
            <person name="Yang J."/>
            <person name="Song Y."/>
            <person name="Canovas D."/>
            <person name="Navarro E."/>
            <person name="Freitag M."/>
            <person name="Gabaldon T."/>
            <person name="Grigoriev I.V."/>
            <person name="Corrochano L.M."/>
            <person name="Nicolas F.E."/>
            <person name="Garre V."/>
        </authorList>
    </citation>
    <scope>NUCLEOTIDE SEQUENCE [LARGE SCALE GENOMIC DNA]</scope>
    <source>
        <strain evidence="3 4">L51</strain>
    </source>
</reference>
<keyword evidence="4" id="KW-1185">Reference proteome</keyword>
<feature type="domain" description="Methyltransferase" evidence="2">
    <location>
        <begin position="76"/>
        <end position="165"/>
    </location>
</feature>
<dbReference type="InterPro" id="IPR029063">
    <property type="entry name" value="SAM-dependent_MTases_sf"/>
</dbReference>